<dbReference type="Proteomes" id="UP000295215">
    <property type="component" value="Unassembled WGS sequence"/>
</dbReference>
<accession>A0A4R7F3N9</accession>
<comment type="caution">
    <text evidence="2">The sequence shown here is derived from an EMBL/GenBank/DDBJ whole genome shotgun (WGS) entry which is preliminary data.</text>
</comment>
<dbReference type="InterPro" id="IPR016181">
    <property type="entry name" value="Acyl_CoA_acyltransferase"/>
</dbReference>
<protein>
    <recommendedName>
        <fullName evidence="1">N-acetyltransferase domain-containing protein</fullName>
    </recommendedName>
</protein>
<feature type="domain" description="N-acetyltransferase" evidence="1">
    <location>
        <begin position="6"/>
        <end position="94"/>
    </location>
</feature>
<keyword evidence="3" id="KW-1185">Reference proteome</keyword>
<dbReference type="Gene3D" id="3.40.630.30">
    <property type="match status" value="1"/>
</dbReference>
<gene>
    <name evidence="2" type="ORF">C8P70_10366</name>
</gene>
<dbReference type="AlphaFoldDB" id="A0A4R7F3N9"/>
<dbReference type="InterPro" id="IPR031165">
    <property type="entry name" value="GNAT_YJDJ"/>
</dbReference>
<evidence type="ECO:0000313" key="3">
    <source>
        <dbReference type="Proteomes" id="UP000295215"/>
    </source>
</evidence>
<dbReference type="RefSeq" id="WP_133711655.1">
    <property type="nucleotide sequence ID" value="NZ_SOAG01000003.1"/>
</dbReference>
<proteinExistence type="predicted"/>
<dbReference type="SUPFAM" id="SSF55729">
    <property type="entry name" value="Acyl-CoA N-acyltransferases (Nat)"/>
    <property type="match status" value="1"/>
</dbReference>
<dbReference type="EMBL" id="SOAG01000003">
    <property type="protein sequence ID" value="TDS65046.1"/>
    <property type="molecule type" value="Genomic_DNA"/>
</dbReference>
<dbReference type="OrthoDB" id="9793389at2"/>
<organism evidence="2 3">
    <name type="scientific">Myroides indicus</name>
    <dbReference type="NCBI Taxonomy" id="1323422"/>
    <lineage>
        <taxon>Bacteria</taxon>
        <taxon>Pseudomonadati</taxon>
        <taxon>Bacteroidota</taxon>
        <taxon>Flavobacteriia</taxon>
        <taxon>Flavobacteriales</taxon>
        <taxon>Flavobacteriaceae</taxon>
        <taxon>Myroides</taxon>
    </lineage>
</organism>
<evidence type="ECO:0000313" key="2">
    <source>
        <dbReference type="EMBL" id="TDS65046.1"/>
    </source>
</evidence>
<dbReference type="PROSITE" id="PS51729">
    <property type="entry name" value="GNAT_YJDJ"/>
    <property type="match status" value="1"/>
</dbReference>
<dbReference type="Pfam" id="PF14542">
    <property type="entry name" value="Acetyltransf_CG"/>
    <property type="match status" value="1"/>
</dbReference>
<sequence length="94" mass="10360">MEIKHENYGNKGVFIAIENDVKAGEITYSVAGENKIIADHTEVNENFKGRGVGKIILLEGLVKYARENNIKIIPLCPFVKATFAKMPELGDVLA</sequence>
<reference evidence="2 3" key="1">
    <citation type="submission" date="2019-03" db="EMBL/GenBank/DDBJ databases">
        <title>Genomic Encyclopedia of Archaeal and Bacterial Type Strains, Phase II (KMG-II): from individual species to whole genera.</title>
        <authorList>
            <person name="Goeker M."/>
        </authorList>
    </citation>
    <scope>NUCLEOTIDE SEQUENCE [LARGE SCALE GENOMIC DNA]</scope>
    <source>
        <strain evidence="2 3">DSM 28213</strain>
    </source>
</reference>
<evidence type="ECO:0000259" key="1">
    <source>
        <dbReference type="PROSITE" id="PS51729"/>
    </source>
</evidence>
<name>A0A4R7F3N9_9FLAO</name>